<evidence type="ECO:0000256" key="1">
    <source>
        <dbReference type="SAM" id="MobiDB-lite"/>
    </source>
</evidence>
<feature type="compositionally biased region" description="Basic residues" evidence="1">
    <location>
        <begin position="138"/>
        <end position="147"/>
    </location>
</feature>
<evidence type="ECO:0008006" key="4">
    <source>
        <dbReference type="Google" id="ProtNLM"/>
    </source>
</evidence>
<dbReference type="EMBL" id="CM017323">
    <property type="protein sequence ID" value="KAE8023263.1"/>
    <property type="molecule type" value="Genomic_DNA"/>
</dbReference>
<dbReference type="OrthoDB" id="10069252at2759"/>
<accession>A0A5N6R0E3</accession>
<sequence length="147" mass="16470">MSDPENWTCNICCNVGLEDVNDGFYYCVRCGARVDDLFVTGVAEEDFKAGGLYLACHRRRRNTSTVKAEQLSQPFSDSPNPSSFWNTLTLDAEATPKPQRPIKTEEYFDDGVGASGPEDFGGSNHPFVSMKVTETTRKRPNKIRKHK</sequence>
<evidence type="ECO:0000313" key="3">
    <source>
        <dbReference type="Proteomes" id="UP000327013"/>
    </source>
</evidence>
<evidence type="ECO:0000313" key="2">
    <source>
        <dbReference type="EMBL" id="KAE8023263.1"/>
    </source>
</evidence>
<proteinExistence type="predicted"/>
<dbReference type="Proteomes" id="UP000327013">
    <property type="component" value="Chromosome 3"/>
</dbReference>
<dbReference type="AlphaFoldDB" id="A0A5N6R0E3"/>
<name>A0A5N6R0E3_9ROSI</name>
<gene>
    <name evidence="2" type="ORF">FH972_008983</name>
</gene>
<feature type="region of interest" description="Disordered" evidence="1">
    <location>
        <begin position="107"/>
        <end position="147"/>
    </location>
</feature>
<organism evidence="2 3">
    <name type="scientific">Carpinus fangiana</name>
    <dbReference type="NCBI Taxonomy" id="176857"/>
    <lineage>
        <taxon>Eukaryota</taxon>
        <taxon>Viridiplantae</taxon>
        <taxon>Streptophyta</taxon>
        <taxon>Embryophyta</taxon>
        <taxon>Tracheophyta</taxon>
        <taxon>Spermatophyta</taxon>
        <taxon>Magnoliopsida</taxon>
        <taxon>eudicotyledons</taxon>
        <taxon>Gunneridae</taxon>
        <taxon>Pentapetalae</taxon>
        <taxon>rosids</taxon>
        <taxon>fabids</taxon>
        <taxon>Fagales</taxon>
        <taxon>Betulaceae</taxon>
        <taxon>Carpinus</taxon>
    </lineage>
</organism>
<keyword evidence="3" id="KW-1185">Reference proteome</keyword>
<protein>
    <recommendedName>
        <fullName evidence="4">TATA box-binding protein-associated factor RNA polymerase I subunit B</fullName>
    </recommendedName>
</protein>
<reference evidence="2 3" key="1">
    <citation type="submission" date="2019-06" db="EMBL/GenBank/DDBJ databases">
        <title>A chromosomal-level reference genome of Carpinus fangiana (Coryloideae, Betulaceae).</title>
        <authorList>
            <person name="Yang X."/>
            <person name="Wang Z."/>
            <person name="Zhang L."/>
            <person name="Hao G."/>
            <person name="Liu J."/>
            <person name="Yang Y."/>
        </authorList>
    </citation>
    <scope>NUCLEOTIDE SEQUENCE [LARGE SCALE GENOMIC DNA]</scope>
    <source>
        <strain evidence="2">Cfa_2016G</strain>
        <tissue evidence="2">Leaf</tissue>
    </source>
</reference>